<proteinExistence type="predicted"/>
<dbReference type="EMBL" id="JASCZI010060710">
    <property type="protein sequence ID" value="MED6135471.1"/>
    <property type="molecule type" value="Genomic_DNA"/>
</dbReference>
<evidence type="ECO:0000313" key="1">
    <source>
        <dbReference type="EMBL" id="MED6135471.1"/>
    </source>
</evidence>
<name>A0ABU6SGF4_9FABA</name>
<protein>
    <submittedName>
        <fullName evidence="1">Uncharacterized protein</fullName>
    </submittedName>
</protein>
<reference evidence="1 2" key="1">
    <citation type="journal article" date="2023" name="Plants (Basel)">
        <title>Bridging the Gap: Combining Genomics and Transcriptomics Approaches to Understand Stylosanthes scabra, an Orphan Legume from the Brazilian Caatinga.</title>
        <authorList>
            <person name="Ferreira-Neto J.R.C."/>
            <person name="da Silva M.D."/>
            <person name="Binneck E."/>
            <person name="de Melo N.F."/>
            <person name="da Silva R.H."/>
            <person name="de Melo A.L.T.M."/>
            <person name="Pandolfi V."/>
            <person name="Bustamante F.O."/>
            <person name="Brasileiro-Vidal A.C."/>
            <person name="Benko-Iseppon A.M."/>
        </authorList>
    </citation>
    <scope>NUCLEOTIDE SEQUENCE [LARGE SCALE GENOMIC DNA]</scope>
    <source>
        <tissue evidence="1">Leaves</tissue>
    </source>
</reference>
<sequence length="78" mass="8537">MQFPEVRSSLAVGRHLTEEQQVAFPSFGFDLQEEAVDCEGDLGDSWSFGELAVAIAAAPHPVFPPVIDRVPEPLVEEQ</sequence>
<dbReference type="Proteomes" id="UP001341840">
    <property type="component" value="Unassembled WGS sequence"/>
</dbReference>
<organism evidence="1 2">
    <name type="scientific">Stylosanthes scabra</name>
    <dbReference type="NCBI Taxonomy" id="79078"/>
    <lineage>
        <taxon>Eukaryota</taxon>
        <taxon>Viridiplantae</taxon>
        <taxon>Streptophyta</taxon>
        <taxon>Embryophyta</taxon>
        <taxon>Tracheophyta</taxon>
        <taxon>Spermatophyta</taxon>
        <taxon>Magnoliopsida</taxon>
        <taxon>eudicotyledons</taxon>
        <taxon>Gunneridae</taxon>
        <taxon>Pentapetalae</taxon>
        <taxon>rosids</taxon>
        <taxon>fabids</taxon>
        <taxon>Fabales</taxon>
        <taxon>Fabaceae</taxon>
        <taxon>Papilionoideae</taxon>
        <taxon>50 kb inversion clade</taxon>
        <taxon>dalbergioids sensu lato</taxon>
        <taxon>Dalbergieae</taxon>
        <taxon>Pterocarpus clade</taxon>
        <taxon>Stylosanthes</taxon>
    </lineage>
</organism>
<accession>A0ABU6SGF4</accession>
<gene>
    <name evidence="1" type="ORF">PIB30_046812</name>
</gene>
<evidence type="ECO:0000313" key="2">
    <source>
        <dbReference type="Proteomes" id="UP001341840"/>
    </source>
</evidence>
<keyword evidence="2" id="KW-1185">Reference proteome</keyword>
<comment type="caution">
    <text evidence="1">The sequence shown here is derived from an EMBL/GenBank/DDBJ whole genome shotgun (WGS) entry which is preliminary data.</text>
</comment>